<keyword evidence="2" id="KW-1185">Reference proteome</keyword>
<accession>A0ABD6EUQ4</accession>
<dbReference type="AlphaFoldDB" id="A0ABD6EUQ4"/>
<proteinExistence type="predicted"/>
<gene>
    <name evidence="1" type="ORF">AB6A40_010408</name>
</gene>
<dbReference type="EMBL" id="JBGFUD010013364">
    <property type="protein sequence ID" value="MFH4983699.1"/>
    <property type="molecule type" value="Genomic_DNA"/>
</dbReference>
<sequence>MNGQCWRALSGQKYFAVPDVAKQSSAHLRLKFVRKQVKENSGRPAGCFILKLNLTQQVSSYGNYLPADTMRQREPTTREETLTQQSFLKSEVKNGKKTNYRAFIYMNAH</sequence>
<comment type="caution">
    <text evidence="1">The sequence shown here is derived from an EMBL/GenBank/DDBJ whole genome shotgun (WGS) entry which is preliminary data.</text>
</comment>
<dbReference type="Proteomes" id="UP001608902">
    <property type="component" value="Unassembled WGS sequence"/>
</dbReference>
<organism evidence="1 2">
    <name type="scientific">Gnathostoma spinigerum</name>
    <dbReference type="NCBI Taxonomy" id="75299"/>
    <lineage>
        <taxon>Eukaryota</taxon>
        <taxon>Metazoa</taxon>
        <taxon>Ecdysozoa</taxon>
        <taxon>Nematoda</taxon>
        <taxon>Chromadorea</taxon>
        <taxon>Rhabditida</taxon>
        <taxon>Spirurina</taxon>
        <taxon>Gnathostomatomorpha</taxon>
        <taxon>Gnathostomatoidea</taxon>
        <taxon>Gnathostomatidae</taxon>
        <taxon>Gnathostoma</taxon>
    </lineage>
</organism>
<evidence type="ECO:0000313" key="2">
    <source>
        <dbReference type="Proteomes" id="UP001608902"/>
    </source>
</evidence>
<evidence type="ECO:0000313" key="1">
    <source>
        <dbReference type="EMBL" id="MFH4983699.1"/>
    </source>
</evidence>
<name>A0ABD6EUQ4_9BILA</name>
<protein>
    <submittedName>
        <fullName evidence="1">Uncharacterized protein</fullName>
    </submittedName>
</protein>
<reference evidence="1 2" key="1">
    <citation type="submission" date="2024-08" db="EMBL/GenBank/DDBJ databases">
        <title>Gnathostoma spinigerum genome.</title>
        <authorList>
            <person name="Gonzalez-Bertolin B."/>
            <person name="Monzon S."/>
            <person name="Zaballos A."/>
            <person name="Jimenez P."/>
            <person name="Dekumyoy P."/>
            <person name="Varona S."/>
            <person name="Cuesta I."/>
            <person name="Sumanam S."/>
            <person name="Adisakwattana P."/>
            <person name="Gasser R.B."/>
            <person name="Hernandez-Gonzalez A."/>
            <person name="Young N.D."/>
            <person name="Perteguer M.J."/>
        </authorList>
    </citation>
    <scope>NUCLEOTIDE SEQUENCE [LARGE SCALE GENOMIC DNA]</scope>
    <source>
        <strain evidence="1">AL3</strain>
        <tissue evidence="1">Liver</tissue>
    </source>
</reference>